<dbReference type="Gene3D" id="3.40.50.300">
    <property type="entry name" value="P-loop containing nucleotide triphosphate hydrolases"/>
    <property type="match status" value="2"/>
</dbReference>
<dbReference type="InterPro" id="IPR027417">
    <property type="entry name" value="P-loop_NTPase"/>
</dbReference>
<organism evidence="7 8">
    <name type="scientific">Volvox reticuliferus</name>
    <dbReference type="NCBI Taxonomy" id="1737510"/>
    <lineage>
        <taxon>Eukaryota</taxon>
        <taxon>Viridiplantae</taxon>
        <taxon>Chlorophyta</taxon>
        <taxon>core chlorophytes</taxon>
        <taxon>Chlorophyceae</taxon>
        <taxon>CS clade</taxon>
        <taxon>Chlamydomonadales</taxon>
        <taxon>Volvocaceae</taxon>
        <taxon>Volvox</taxon>
    </lineage>
</organism>
<dbReference type="GO" id="GO:0005524">
    <property type="term" value="F:ATP binding"/>
    <property type="evidence" value="ECO:0007669"/>
    <property type="project" value="UniProtKB-KW"/>
</dbReference>
<evidence type="ECO:0000256" key="4">
    <source>
        <dbReference type="ARBA" id="ARBA00022840"/>
    </source>
</evidence>
<protein>
    <recommendedName>
        <fullName evidence="6">Helicase ATP-binding domain-containing protein</fullName>
    </recommendedName>
</protein>
<reference evidence="7" key="1">
    <citation type="journal article" date="2021" name="Proc. Natl. Acad. Sci. U.S.A.">
        <title>Three genomes in the algal genus Volvox reveal the fate of a haploid sex-determining region after a transition to homothallism.</title>
        <authorList>
            <person name="Yamamoto K."/>
            <person name="Hamaji T."/>
            <person name="Kawai-Toyooka H."/>
            <person name="Matsuzaki R."/>
            <person name="Takahashi F."/>
            <person name="Nishimura Y."/>
            <person name="Kawachi M."/>
            <person name="Noguchi H."/>
            <person name="Minakuchi Y."/>
            <person name="Umen J.G."/>
            <person name="Toyoda A."/>
            <person name="Nozaki H."/>
        </authorList>
    </citation>
    <scope>NUCLEOTIDE SEQUENCE</scope>
    <source>
        <strain evidence="7">NIES-3785</strain>
    </source>
</reference>
<name>A0A8J4D7Q5_9CHLO</name>
<dbReference type="PROSITE" id="PS51192">
    <property type="entry name" value="HELICASE_ATP_BIND_1"/>
    <property type="match status" value="1"/>
</dbReference>
<dbReference type="PANTHER" id="PTHR47960">
    <property type="entry name" value="DEAD-BOX ATP-DEPENDENT RNA HELICASE 50"/>
    <property type="match status" value="1"/>
</dbReference>
<dbReference type="EMBL" id="BNCQ01000001">
    <property type="protein sequence ID" value="GIL94529.1"/>
    <property type="molecule type" value="Genomic_DNA"/>
</dbReference>
<dbReference type="SMART" id="SM00487">
    <property type="entry name" value="DEXDc"/>
    <property type="match status" value="1"/>
</dbReference>
<feature type="region of interest" description="Disordered" evidence="5">
    <location>
        <begin position="269"/>
        <end position="308"/>
    </location>
</feature>
<accession>A0A8J4D7Q5</accession>
<feature type="domain" description="Helicase ATP-binding" evidence="6">
    <location>
        <begin position="1"/>
        <end position="164"/>
    </location>
</feature>
<dbReference type="InterPro" id="IPR011545">
    <property type="entry name" value="DEAD/DEAH_box_helicase_dom"/>
</dbReference>
<comment type="caution">
    <text evidence="7">The sequence shown here is derived from an EMBL/GenBank/DDBJ whole genome shotgun (WGS) entry which is preliminary data.</text>
</comment>
<evidence type="ECO:0000256" key="3">
    <source>
        <dbReference type="ARBA" id="ARBA00022806"/>
    </source>
</evidence>
<dbReference type="Proteomes" id="UP000722791">
    <property type="component" value="Unassembled WGS sequence"/>
</dbReference>
<evidence type="ECO:0000313" key="7">
    <source>
        <dbReference type="EMBL" id="GIL94529.1"/>
    </source>
</evidence>
<evidence type="ECO:0000256" key="2">
    <source>
        <dbReference type="ARBA" id="ARBA00022801"/>
    </source>
</evidence>
<feature type="compositionally biased region" description="Low complexity" evidence="5">
    <location>
        <begin position="273"/>
        <end position="286"/>
    </location>
</feature>
<keyword evidence="1" id="KW-0547">Nucleotide-binding</keyword>
<evidence type="ECO:0000256" key="5">
    <source>
        <dbReference type="SAM" id="MobiDB-lite"/>
    </source>
</evidence>
<dbReference type="Pfam" id="PF00270">
    <property type="entry name" value="DEAD"/>
    <property type="match status" value="1"/>
</dbReference>
<dbReference type="AlphaFoldDB" id="A0A8J4D7Q5"/>
<keyword evidence="2" id="KW-0378">Hydrolase</keyword>
<dbReference type="GO" id="GO:0004386">
    <property type="term" value="F:helicase activity"/>
    <property type="evidence" value="ECO:0007669"/>
    <property type="project" value="UniProtKB-KW"/>
</dbReference>
<gene>
    <name evidence="7" type="ORF">Vretimale_758</name>
</gene>
<evidence type="ECO:0000313" key="8">
    <source>
        <dbReference type="Proteomes" id="UP000722791"/>
    </source>
</evidence>
<keyword evidence="3" id="KW-0347">Helicase</keyword>
<evidence type="ECO:0000256" key="1">
    <source>
        <dbReference type="ARBA" id="ARBA00022741"/>
    </source>
</evidence>
<dbReference type="GO" id="GO:0003676">
    <property type="term" value="F:nucleic acid binding"/>
    <property type="evidence" value="ECO:0007669"/>
    <property type="project" value="InterPro"/>
</dbReference>
<dbReference type="GO" id="GO:0016787">
    <property type="term" value="F:hydrolase activity"/>
    <property type="evidence" value="ECO:0007669"/>
    <property type="project" value="UniProtKB-KW"/>
</dbReference>
<sequence length="340" mass="37232">MQALRREEAAAGARVARPKRPRGIVVAPTVELVQQVLRVARALSGAGLRCRTAAFTGGQKDDKARAASFRTQKELLSEGVDLLVATPGRLQQHLEKGSLELTDCRMLVMDEVDVLLGDRADFTAQVTPLRAAAPPTLRFVMVTATLPQHVFAELREVWPGLQTVFGPGLHRTAAGLVEELVDCSGGDEVTEESGRKRKLEALKGLLERHRALRTIVFCNKIDACRDVENFLARADPHQRKYRVLPYHEAIRDDLRADAMAEFLKPVKPQSLTQQQEQYGQGQQQGQPAREAEVVVPQTNEQKEGDGEGEVALILVATDRTSRGGFRIPDLGFGFGSGSGS</sequence>
<proteinExistence type="predicted"/>
<dbReference type="InterPro" id="IPR014001">
    <property type="entry name" value="Helicase_ATP-bd"/>
</dbReference>
<keyword evidence="4" id="KW-0067">ATP-binding</keyword>
<dbReference type="SUPFAM" id="SSF52540">
    <property type="entry name" value="P-loop containing nucleoside triphosphate hydrolases"/>
    <property type="match status" value="1"/>
</dbReference>
<evidence type="ECO:0000259" key="6">
    <source>
        <dbReference type="PROSITE" id="PS51192"/>
    </source>
</evidence>